<dbReference type="GO" id="GO:0005634">
    <property type="term" value="C:nucleus"/>
    <property type="evidence" value="ECO:0007669"/>
    <property type="project" value="TreeGrafter"/>
</dbReference>
<dbReference type="InterPro" id="IPR040436">
    <property type="entry name" value="Disconnected-like"/>
</dbReference>
<sequence>MNQTQQQRIAAAVNNNDSNGSTSAPSNSSYSIRCTYPGCRCPAFKTNPNPLEVRQCSGCAHGYVPHAFDQLGVVVEWDKKKLEPVDYNAVFDISSLVLYGTTGIPFRLHVCLYRLVLHLKNPNQDGARIVAQFDWTWDDFLRGFKILDADGNMRCSWNYADLTDETMILMHFLKYHATQAIAEKFIQELLQQKKEDNPYIQINAVKPPDTGLQMFFAQHQPPKMTVQPPMPMPIPPSVTNGPSPLVPVFNGLHPNGALPNGNLGKTMMLASNGQPVRPVVNGQDMSGQLTMTNGANGQQTLVFHTPNGALQFVPMHTGGGGGGGVGAERGQQQLNGGHMQQTTLHHQVMNVATNGHLQHTAATAANNQPMAPVSTPGKRTLKPKPAAAGSPMTTAAINLLQVSPSQLPTVKPEPMVSVSAPFSPPTTSAPPRHKKMKGDRERKVRSPDSVGPSISPAGTATSPIDGSSKLLGKSPARRVHCEVCKKSFCDKGALKIHYSAVHLKEMHRCTTKGCNMMFSSRRSRNRHAMNSNPRLHSNLFAPRRGGILLSDGELPPQRGDTNGSSDDEISGDDDNRSMSYDEVTNDEDSKPRDLSLYGQRESSPVGDEGKLVIAVEEGGNDLLDDMEVDPQEHVPEPVAVAMVETPIVNGVTTIPRVSHSPPSSATHFVSQRINTASNNGYSHSPDNSPRMVDSDRPADIPEQTSLSPNSIVPSDEDCNEGEEEEDGHSEYSESLLDEQSLLGSLQTASRDADGKLEIPEDPENKSRCVACGKTFKNQFTARTHYTNVHLRVMHPCTVPNCKSRFPSVRSRDRHSANLNLHEGKAALLGLSVSGEPAESSSSAVPSPEVAAPVATTVAPAFIG</sequence>
<evidence type="ECO:0000313" key="5">
    <source>
        <dbReference type="Proteomes" id="UP000192578"/>
    </source>
</evidence>
<feature type="region of interest" description="Disordered" evidence="2">
    <location>
        <begin position="522"/>
        <end position="541"/>
    </location>
</feature>
<comment type="caution">
    <text evidence="4">The sequence shown here is derived from an EMBL/GenBank/DDBJ whole genome shotgun (WGS) entry which is preliminary data.</text>
</comment>
<feature type="compositionally biased region" description="Polar residues" evidence="2">
    <location>
        <begin position="702"/>
        <end position="712"/>
    </location>
</feature>
<evidence type="ECO:0000256" key="2">
    <source>
        <dbReference type="SAM" id="MobiDB-lite"/>
    </source>
</evidence>
<dbReference type="PROSITE" id="PS50157">
    <property type="entry name" value="ZINC_FINGER_C2H2_2"/>
    <property type="match status" value="2"/>
</dbReference>
<reference evidence="5" key="1">
    <citation type="submission" date="2017-01" db="EMBL/GenBank/DDBJ databases">
        <title>Comparative genomics of anhydrobiosis in the tardigrade Hypsibius dujardini.</title>
        <authorList>
            <person name="Yoshida Y."/>
            <person name="Koutsovoulos G."/>
            <person name="Laetsch D."/>
            <person name="Stevens L."/>
            <person name="Kumar S."/>
            <person name="Horikawa D."/>
            <person name="Ishino K."/>
            <person name="Komine S."/>
            <person name="Tomita M."/>
            <person name="Blaxter M."/>
            <person name="Arakawa K."/>
        </authorList>
    </citation>
    <scope>NUCLEOTIDE SEQUENCE [LARGE SCALE GENOMIC DNA]</scope>
    <source>
        <strain evidence="5">Z151</strain>
    </source>
</reference>
<accession>A0A9X6NH58</accession>
<feature type="region of interest" description="Disordered" evidence="2">
    <location>
        <begin position="408"/>
        <end position="476"/>
    </location>
</feature>
<organism evidence="4 5">
    <name type="scientific">Hypsibius exemplaris</name>
    <name type="common">Freshwater tardigrade</name>
    <dbReference type="NCBI Taxonomy" id="2072580"/>
    <lineage>
        <taxon>Eukaryota</taxon>
        <taxon>Metazoa</taxon>
        <taxon>Ecdysozoa</taxon>
        <taxon>Tardigrada</taxon>
        <taxon>Eutardigrada</taxon>
        <taxon>Parachela</taxon>
        <taxon>Hypsibioidea</taxon>
        <taxon>Hypsibiidae</taxon>
        <taxon>Hypsibius</taxon>
    </lineage>
</organism>
<feature type="compositionally biased region" description="Polar residues" evidence="2">
    <location>
        <begin position="456"/>
        <end position="465"/>
    </location>
</feature>
<feature type="domain" description="C2H2-type" evidence="3">
    <location>
        <begin position="479"/>
        <end position="507"/>
    </location>
</feature>
<dbReference type="OrthoDB" id="10070972at2759"/>
<gene>
    <name evidence="4" type="ORF">BV898_17390</name>
</gene>
<feature type="region of interest" description="Disordered" evidence="2">
    <location>
        <begin position="546"/>
        <end position="610"/>
    </location>
</feature>
<name>A0A9X6NH58_HYPEX</name>
<dbReference type="Gene3D" id="3.30.160.60">
    <property type="entry name" value="Classic Zinc Finger"/>
    <property type="match status" value="1"/>
</dbReference>
<dbReference type="PROSITE" id="PS00028">
    <property type="entry name" value="ZINC_FINGER_C2H2_1"/>
    <property type="match status" value="2"/>
</dbReference>
<keyword evidence="1" id="KW-0862">Zinc</keyword>
<dbReference type="InterPro" id="IPR013087">
    <property type="entry name" value="Znf_C2H2_type"/>
</dbReference>
<feature type="compositionally biased region" description="Polar residues" evidence="2">
    <location>
        <begin position="675"/>
        <end position="687"/>
    </location>
</feature>
<dbReference type="PANTHER" id="PTHR15021">
    <property type="entry name" value="DISCONNECTED-RELATED"/>
    <property type="match status" value="1"/>
</dbReference>
<dbReference type="AlphaFoldDB" id="A0A9X6NH58"/>
<keyword evidence="5" id="KW-1185">Reference proteome</keyword>
<protein>
    <submittedName>
        <fullName evidence="4">Zinc finger protein basonuclin-1</fullName>
    </submittedName>
</protein>
<evidence type="ECO:0000313" key="4">
    <source>
        <dbReference type="EMBL" id="OWA52948.1"/>
    </source>
</evidence>
<evidence type="ECO:0000256" key="1">
    <source>
        <dbReference type="PROSITE-ProRule" id="PRU00042"/>
    </source>
</evidence>
<evidence type="ECO:0000259" key="3">
    <source>
        <dbReference type="PROSITE" id="PS50157"/>
    </source>
</evidence>
<dbReference type="GO" id="GO:0006355">
    <property type="term" value="P:regulation of DNA-templated transcription"/>
    <property type="evidence" value="ECO:0007669"/>
    <property type="project" value="TreeGrafter"/>
</dbReference>
<feature type="region of interest" description="Disordered" evidence="2">
    <location>
        <begin position="367"/>
        <end position="390"/>
    </location>
</feature>
<proteinExistence type="predicted"/>
<dbReference type="SMART" id="SM00355">
    <property type="entry name" value="ZnF_C2H2"/>
    <property type="match status" value="4"/>
</dbReference>
<feature type="region of interest" description="Disordered" evidence="2">
    <location>
        <begin position="675"/>
        <end position="734"/>
    </location>
</feature>
<keyword evidence="1" id="KW-0863">Zinc-finger</keyword>
<dbReference type="Proteomes" id="UP000192578">
    <property type="component" value="Unassembled WGS sequence"/>
</dbReference>
<feature type="compositionally biased region" description="Acidic residues" evidence="2">
    <location>
        <begin position="714"/>
        <end position="727"/>
    </location>
</feature>
<feature type="domain" description="C2H2-type" evidence="3">
    <location>
        <begin position="766"/>
        <end position="789"/>
    </location>
</feature>
<dbReference type="PANTHER" id="PTHR15021:SF0">
    <property type="entry name" value="DISCO-RELATED, ISOFORM A-RELATED"/>
    <property type="match status" value="1"/>
</dbReference>
<dbReference type="EMBL" id="MTYJ01000294">
    <property type="protein sequence ID" value="OWA52948.1"/>
    <property type="molecule type" value="Genomic_DNA"/>
</dbReference>
<keyword evidence="1" id="KW-0479">Metal-binding</keyword>
<dbReference type="GO" id="GO:0008270">
    <property type="term" value="F:zinc ion binding"/>
    <property type="evidence" value="ECO:0007669"/>
    <property type="project" value="UniProtKB-KW"/>
</dbReference>